<dbReference type="InterPro" id="IPR002201">
    <property type="entry name" value="Glyco_trans_9"/>
</dbReference>
<dbReference type="EMBL" id="FWZX01000014">
    <property type="protein sequence ID" value="SMF40754.1"/>
    <property type="molecule type" value="Genomic_DNA"/>
</dbReference>
<dbReference type="STRING" id="560819.SAMN05428998_11442"/>
<evidence type="ECO:0000313" key="3">
    <source>
        <dbReference type="Proteomes" id="UP000192917"/>
    </source>
</evidence>
<dbReference type="GO" id="GO:0000030">
    <property type="term" value="F:mannosyltransferase activity"/>
    <property type="evidence" value="ECO:0007669"/>
    <property type="project" value="TreeGrafter"/>
</dbReference>
<feature type="repeat" description="TPR" evidence="1">
    <location>
        <begin position="184"/>
        <end position="217"/>
    </location>
</feature>
<gene>
    <name evidence="2" type="ORF">SAMN05428998_11442</name>
</gene>
<feature type="repeat" description="TPR" evidence="1">
    <location>
        <begin position="48"/>
        <end position="81"/>
    </location>
</feature>
<evidence type="ECO:0000313" key="2">
    <source>
        <dbReference type="EMBL" id="SMF40754.1"/>
    </source>
</evidence>
<dbReference type="Gene3D" id="1.25.40.10">
    <property type="entry name" value="Tetratricopeptide repeat domain"/>
    <property type="match status" value="1"/>
</dbReference>
<dbReference type="Pfam" id="PF13414">
    <property type="entry name" value="TPR_11"/>
    <property type="match status" value="1"/>
</dbReference>
<dbReference type="SUPFAM" id="SSF53756">
    <property type="entry name" value="UDP-Glycosyltransferase/glycogen phosphorylase"/>
    <property type="match status" value="1"/>
</dbReference>
<keyword evidence="3" id="KW-1185">Reference proteome</keyword>
<name>A0A1Y6C2R6_9PROT</name>
<organism evidence="2 3">
    <name type="scientific">Tistlia consotensis USBA 355</name>
    <dbReference type="NCBI Taxonomy" id="560819"/>
    <lineage>
        <taxon>Bacteria</taxon>
        <taxon>Pseudomonadati</taxon>
        <taxon>Pseudomonadota</taxon>
        <taxon>Alphaproteobacteria</taxon>
        <taxon>Rhodospirillales</taxon>
        <taxon>Rhodovibrionaceae</taxon>
        <taxon>Tistlia</taxon>
    </lineage>
</organism>
<reference evidence="2 3" key="1">
    <citation type="submission" date="2017-04" db="EMBL/GenBank/DDBJ databases">
        <authorList>
            <person name="Afonso C.L."/>
            <person name="Miller P.J."/>
            <person name="Scott M.A."/>
            <person name="Spackman E."/>
            <person name="Goraichik I."/>
            <person name="Dimitrov K.M."/>
            <person name="Suarez D.L."/>
            <person name="Swayne D.E."/>
        </authorList>
    </citation>
    <scope>NUCLEOTIDE SEQUENCE [LARGE SCALE GENOMIC DNA]</scope>
    <source>
        <strain evidence="2 3">USBA 355</strain>
    </source>
</reference>
<feature type="repeat" description="TPR" evidence="1">
    <location>
        <begin position="150"/>
        <end position="183"/>
    </location>
</feature>
<dbReference type="SMART" id="SM00028">
    <property type="entry name" value="TPR"/>
    <property type="match status" value="6"/>
</dbReference>
<dbReference type="PROSITE" id="PS50005">
    <property type="entry name" value="TPR"/>
    <property type="match status" value="3"/>
</dbReference>
<dbReference type="PANTHER" id="PTHR44216">
    <property type="entry name" value="PROTEIN O-MANNOSYL-TRANSFERASE TMTC2"/>
    <property type="match status" value="1"/>
</dbReference>
<dbReference type="InterPro" id="IPR019734">
    <property type="entry name" value="TPR_rpt"/>
</dbReference>
<dbReference type="Proteomes" id="UP000192917">
    <property type="component" value="Unassembled WGS sequence"/>
</dbReference>
<protein>
    <submittedName>
        <fullName evidence="2">Flp pilus assembly protein TadD, contains TPR repeats</fullName>
    </submittedName>
</protein>
<sequence>MPLAQRSHLTPPGAADRFPEALALHQAGRLPEAESLYRAILRREPRRAEAWHLLGVLAGQCGNLPASLELLDQAIELDPRPALYHENRAKALRRLGRTEPAEAAYHAALARAPRQVGLHLGLGTLLLADRRPEEALEPLRRATVLAPGDASAHATYAAALAQLGEATRAEMALRKAARLDPEQPDHWRNLGHVRRQLGKLEAAGEALERAVATAPDDAEARYALGLHRLQLGDLAGGWPLTLGREAAPSGAAWRRTLPQPHWQGESLAGRRLLLWGEQGIGDEVMFARLLPRALADAGSVAVECDPRLVPLYRRSFPGLACLPRGEAEVPAEAFDLQAPLGDLAARWLTGFEAFGDGAAYLEADPSRREALRRRLDDARPLVGLAWRSGNPANGAARTPPLEAWKPLLARRDLRFVALQYGDIGEDLAAFRALGGEVELFDGLDLRDDLEGLAALIAALDGVVTIDNATLHVAGALGVPTLGLLPFGPNWRWFEGHGNRTPWYGSVRLLRQTSPGDWAPPLAEAARRA</sequence>
<dbReference type="GO" id="GO:0035269">
    <property type="term" value="P:protein O-linked glycosylation via mannose"/>
    <property type="evidence" value="ECO:0007669"/>
    <property type="project" value="TreeGrafter"/>
</dbReference>
<dbReference type="AlphaFoldDB" id="A0A1Y6C2R6"/>
<dbReference type="PANTHER" id="PTHR44216:SF3">
    <property type="entry name" value="PROTEIN O-MANNOSYL-TRANSFERASE TMTC2"/>
    <property type="match status" value="1"/>
</dbReference>
<dbReference type="SUPFAM" id="SSF48452">
    <property type="entry name" value="TPR-like"/>
    <property type="match status" value="1"/>
</dbReference>
<evidence type="ECO:0000256" key="1">
    <source>
        <dbReference type="PROSITE-ProRule" id="PRU00339"/>
    </source>
</evidence>
<dbReference type="RefSeq" id="WP_085123869.1">
    <property type="nucleotide sequence ID" value="NZ_FWZX01000014.1"/>
</dbReference>
<dbReference type="Gene3D" id="3.40.50.2000">
    <property type="entry name" value="Glycogen Phosphorylase B"/>
    <property type="match status" value="1"/>
</dbReference>
<dbReference type="InterPro" id="IPR052384">
    <property type="entry name" value="TMTC_O-mannosyltransferase"/>
</dbReference>
<dbReference type="InterPro" id="IPR011990">
    <property type="entry name" value="TPR-like_helical_dom_sf"/>
</dbReference>
<keyword evidence="1" id="KW-0802">TPR repeat</keyword>
<dbReference type="Pfam" id="PF13432">
    <property type="entry name" value="TPR_16"/>
    <property type="match status" value="2"/>
</dbReference>
<dbReference type="Pfam" id="PF01075">
    <property type="entry name" value="Glyco_transf_9"/>
    <property type="match status" value="1"/>
</dbReference>
<accession>A0A1Y6C2R6</accession>
<proteinExistence type="predicted"/>